<protein>
    <submittedName>
        <fullName evidence="1">Uncharacterized protein</fullName>
    </submittedName>
</protein>
<comment type="caution">
    <text evidence="1">The sequence shown here is derived from an EMBL/GenBank/DDBJ whole genome shotgun (WGS) entry which is preliminary data.</text>
</comment>
<organism evidence="1 2">
    <name type="scientific">Rhizophagus clarus</name>
    <dbReference type="NCBI Taxonomy" id="94130"/>
    <lineage>
        <taxon>Eukaryota</taxon>
        <taxon>Fungi</taxon>
        <taxon>Fungi incertae sedis</taxon>
        <taxon>Mucoromycota</taxon>
        <taxon>Glomeromycotina</taxon>
        <taxon>Glomeromycetes</taxon>
        <taxon>Glomerales</taxon>
        <taxon>Glomeraceae</taxon>
        <taxon>Rhizophagus</taxon>
    </lineage>
</organism>
<dbReference type="EMBL" id="BLAL01000180">
    <property type="protein sequence ID" value="GES88574.1"/>
    <property type="molecule type" value="Genomic_DNA"/>
</dbReference>
<gene>
    <name evidence="1" type="ORF">RCL2_001551700</name>
</gene>
<evidence type="ECO:0000313" key="2">
    <source>
        <dbReference type="Proteomes" id="UP000615446"/>
    </source>
</evidence>
<name>A0A8H3LNM1_9GLOM</name>
<dbReference type="AlphaFoldDB" id="A0A8H3LNM1"/>
<proteinExistence type="predicted"/>
<accession>A0A8H3LNM1</accession>
<evidence type="ECO:0000313" key="1">
    <source>
        <dbReference type="EMBL" id="GES88574.1"/>
    </source>
</evidence>
<reference evidence="1" key="1">
    <citation type="submission" date="2019-10" db="EMBL/GenBank/DDBJ databases">
        <title>Conservation and host-specific expression of non-tandemly repeated heterogenous ribosome RNA gene in arbuscular mycorrhizal fungi.</title>
        <authorList>
            <person name="Maeda T."/>
            <person name="Kobayashi Y."/>
            <person name="Nakagawa T."/>
            <person name="Ezawa T."/>
            <person name="Yamaguchi K."/>
            <person name="Bino T."/>
            <person name="Nishimoto Y."/>
            <person name="Shigenobu S."/>
            <person name="Kawaguchi M."/>
        </authorList>
    </citation>
    <scope>NUCLEOTIDE SEQUENCE</scope>
    <source>
        <strain evidence="1">HR1</strain>
    </source>
</reference>
<sequence>MAVCGQNDRCLIKMLLKLSKELHEGLSVSLSLPLFTSTQAFNSLNDVLYIIKHLIPARSSNFKSEEGKNGLSGRLRRELCIKTTILLSNL</sequence>
<dbReference type="Proteomes" id="UP000615446">
    <property type="component" value="Unassembled WGS sequence"/>
</dbReference>